<dbReference type="InterPro" id="IPR008139">
    <property type="entry name" value="SaposinB_dom"/>
</dbReference>
<accession>A0A6A3BC06</accession>
<keyword evidence="3" id="KW-0865">Zymogen</keyword>
<dbReference type="GO" id="GO:0006629">
    <property type="term" value="P:lipid metabolic process"/>
    <property type="evidence" value="ECO:0007669"/>
    <property type="project" value="InterPro"/>
</dbReference>
<dbReference type="PANTHER" id="PTHR11480:SF3">
    <property type="entry name" value="BCDNA.GH08312"/>
    <property type="match status" value="1"/>
</dbReference>
<keyword evidence="5" id="KW-0325">Glycoprotein</keyword>
<feature type="domain" description="Saposin B-type" evidence="6">
    <location>
        <begin position="192"/>
        <end position="292"/>
    </location>
</feature>
<dbReference type="AlphaFoldDB" id="A0A6A3BC06"/>
<dbReference type="InterPro" id="IPR008138">
    <property type="entry name" value="SapB_2"/>
</dbReference>
<dbReference type="PANTHER" id="PTHR11480">
    <property type="entry name" value="SAPOSIN-RELATED"/>
    <property type="match status" value="1"/>
</dbReference>
<protein>
    <submittedName>
        <fullName evidence="7">Cytochrome P450</fullName>
    </submittedName>
</protein>
<dbReference type="SMART" id="SM00741">
    <property type="entry name" value="SapB"/>
    <property type="match status" value="1"/>
</dbReference>
<dbReference type="GO" id="GO:0004190">
    <property type="term" value="F:aspartic-type endopeptidase activity"/>
    <property type="evidence" value="ECO:0007669"/>
    <property type="project" value="UniProtKB-KW"/>
</dbReference>
<gene>
    <name evidence="7" type="ORF">F3Y22_tig00110195pilonHSYRG00019</name>
</gene>
<evidence type="ECO:0000313" key="8">
    <source>
        <dbReference type="Proteomes" id="UP000436088"/>
    </source>
</evidence>
<proteinExistence type="predicted"/>
<keyword evidence="2" id="KW-0378">Hydrolase</keyword>
<organism evidence="7 8">
    <name type="scientific">Hibiscus syriacus</name>
    <name type="common">Rose of Sharon</name>
    <dbReference type="NCBI Taxonomy" id="106335"/>
    <lineage>
        <taxon>Eukaryota</taxon>
        <taxon>Viridiplantae</taxon>
        <taxon>Streptophyta</taxon>
        <taxon>Embryophyta</taxon>
        <taxon>Tracheophyta</taxon>
        <taxon>Spermatophyta</taxon>
        <taxon>Magnoliopsida</taxon>
        <taxon>eudicotyledons</taxon>
        <taxon>Gunneridae</taxon>
        <taxon>Pentapetalae</taxon>
        <taxon>rosids</taxon>
        <taxon>malvids</taxon>
        <taxon>Malvales</taxon>
        <taxon>Malvaceae</taxon>
        <taxon>Malvoideae</taxon>
        <taxon>Hibiscus</taxon>
    </lineage>
</organism>
<dbReference type="InterPro" id="IPR007856">
    <property type="entry name" value="SapB_1"/>
</dbReference>
<keyword evidence="4" id="KW-1015">Disulfide bond</keyword>
<name>A0A6A3BC06_HIBSY</name>
<evidence type="ECO:0000256" key="1">
    <source>
        <dbReference type="ARBA" id="ARBA00022670"/>
    </source>
</evidence>
<evidence type="ECO:0000256" key="3">
    <source>
        <dbReference type="ARBA" id="ARBA00023145"/>
    </source>
</evidence>
<dbReference type="Pfam" id="PF03489">
    <property type="entry name" value="SapB_2"/>
    <property type="match status" value="1"/>
</dbReference>
<dbReference type="EMBL" id="VEPZ02000870">
    <property type="protein sequence ID" value="KAE8714444.1"/>
    <property type="molecule type" value="Genomic_DNA"/>
</dbReference>
<dbReference type="SUPFAM" id="SSF47862">
    <property type="entry name" value="Saposin"/>
    <property type="match status" value="2"/>
</dbReference>
<reference evidence="7" key="1">
    <citation type="submission" date="2019-09" db="EMBL/GenBank/DDBJ databases">
        <title>Draft genome information of white flower Hibiscus syriacus.</title>
        <authorList>
            <person name="Kim Y.-M."/>
        </authorList>
    </citation>
    <scope>NUCLEOTIDE SEQUENCE [LARGE SCALE GENOMIC DNA]</scope>
    <source>
        <strain evidence="7">YM2019G1</strain>
    </source>
</reference>
<keyword evidence="8" id="KW-1185">Reference proteome</keyword>
<keyword evidence="2" id="KW-0064">Aspartyl protease</keyword>
<dbReference type="Gene3D" id="1.10.225.10">
    <property type="entry name" value="Saposin-like"/>
    <property type="match status" value="2"/>
</dbReference>
<dbReference type="InterPro" id="IPR011001">
    <property type="entry name" value="Saposin-like"/>
</dbReference>
<sequence length="299" mass="33339">MLKSEAALIFQWIYPGNSNEAEQINKIGHAARPEVSRAVSEIQQSKTRLKTTQMRLLAAKKAKEAVSLAEIKTLSRKESSTCAKGTRGGYFIPRLQCVNVQGSQLSNKKLVDAMLKAKLLKMEILKKVEEEIKTSIMDVRLGLLFLLVLSVSWASKARQLEVVEVLISDESGSVVQIKPGVDEEVIEKVARNDNVCPLCEEFTTEAIEYLSQNKTQAEIVEMLHKSCYRIPSFTKQLEIIQLLLKGCNSMQNHVQKCKQIVFEYGPLILANAEHFLETTDVCTRLHACDGGKQASVADS</sequence>
<comment type="caution">
    <text evidence="7">The sequence shown here is derived from an EMBL/GenBank/DDBJ whole genome shotgun (WGS) entry which is preliminary data.</text>
</comment>
<evidence type="ECO:0000256" key="5">
    <source>
        <dbReference type="ARBA" id="ARBA00023180"/>
    </source>
</evidence>
<keyword evidence="1" id="KW-0645">Protease</keyword>
<evidence type="ECO:0000256" key="4">
    <source>
        <dbReference type="ARBA" id="ARBA00023157"/>
    </source>
</evidence>
<evidence type="ECO:0000256" key="2">
    <source>
        <dbReference type="ARBA" id="ARBA00022750"/>
    </source>
</evidence>
<dbReference type="Proteomes" id="UP000436088">
    <property type="component" value="Unassembled WGS sequence"/>
</dbReference>
<dbReference type="InterPro" id="IPR051428">
    <property type="entry name" value="Sphingo_Act-Surfact_Prot"/>
</dbReference>
<dbReference type="GO" id="GO:0006508">
    <property type="term" value="P:proteolysis"/>
    <property type="evidence" value="ECO:0007669"/>
    <property type="project" value="UniProtKB-KW"/>
</dbReference>
<dbReference type="PROSITE" id="PS50015">
    <property type="entry name" value="SAP_B"/>
    <property type="match status" value="1"/>
</dbReference>
<evidence type="ECO:0000259" key="6">
    <source>
        <dbReference type="PROSITE" id="PS50015"/>
    </source>
</evidence>
<evidence type="ECO:0000313" key="7">
    <source>
        <dbReference type="EMBL" id="KAE8714444.1"/>
    </source>
</evidence>
<dbReference type="Pfam" id="PF05184">
    <property type="entry name" value="SapB_1"/>
    <property type="match status" value="1"/>
</dbReference>